<dbReference type="Proteomes" id="UP000228593">
    <property type="component" value="Unassembled WGS sequence"/>
</dbReference>
<dbReference type="RefSeq" id="WP_099914982.1">
    <property type="nucleotide sequence ID" value="NZ_BMHS01000008.1"/>
</dbReference>
<dbReference type="EMBL" id="PDOB01000005">
    <property type="protein sequence ID" value="PIL40878.1"/>
    <property type="molecule type" value="Genomic_DNA"/>
</dbReference>
<dbReference type="AlphaFoldDB" id="A0A2G8T5E9"/>
<accession>A0A2G8T5E9</accession>
<sequence length="278" mass="30479">MKNRPRTELKARFAEGSMPSMSDFDMLIDSTVNINDDGIEHSPARGLCLTQRNGEERRLLSFYRQGMARAWAMGLDAGGHSMAFGVAQPKGAEGQRRTEGAETAVLTLVAPGSDDLDQHAPGGVPAETPARVGVNNPRPAYELDVRGTVASSARRGVEGPQAWADSDWHTIRAGLDGCVALEVVAGTGKEGSGKYALMHAFALKMFDAKGEISYHRSHYGARRHRLELRWLQHSGRREFDLQVKVNCHYGEGVAIRYHITELWDDPLMAGCSVATHKR</sequence>
<reference evidence="1 2" key="1">
    <citation type="submission" date="2017-10" db="EMBL/GenBank/DDBJ databases">
        <title>Massilia psychrophilum sp. nov., a novel purple-pigmented bacterium isolated from Tianshan glacier, Xinjiang Municipality, China.</title>
        <authorList>
            <person name="Wang H."/>
        </authorList>
    </citation>
    <scope>NUCLEOTIDE SEQUENCE [LARGE SCALE GENOMIC DNA]</scope>
    <source>
        <strain evidence="1 2">JCM 30813</strain>
    </source>
</reference>
<proteinExistence type="predicted"/>
<protein>
    <submittedName>
        <fullName evidence="1">Uncharacterized protein</fullName>
    </submittedName>
</protein>
<evidence type="ECO:0000313" key="2">
    <source>
        <dbReference type="Proteomes" id="UP000228593"/>
    </source>
</evidence>
<evidence type="ECO:0000313" key="1">
    <source>
        <dbReference type="EMBL" id="PIL40878.1"/>
    </source>
</evidence>
<organism evidence="1 2">
    <name type="scientific">Massilia psychrophila</name>
    <dbReference type="NCBI Taxonomy" id="1603353"/>
    <lineage>
        <taxon>Bacteria</taxon>
        <taxon>Pseudomonadati</taxon>
        <taxon>Pseudomonadota</taxon>
        <taxon>Betaproteobacteria</taxon>
        <taxon>Burkholderiales</taxon>
        <taxon>Oxalobacteraceae</taxon>
        <taxon>Telluria group</taxon>
        <taxon>Massilia</taxon>
    </lineage>
</organism>
<gene>
    <name evidence="1" type="ORF">CR103_05370</name>
</gene>
<comment type="caution">
    <text evidence="1">The sequence shown here is derived from an EMBL/GenBank/DDBJ whole genome shotgun (WGS) entry which is preliminary data.</text>
</comment>
<dbReference type="OrthoDB" id="9793307at2"/>
<keyword evidence="2" id="KW-1185">Reference proteome</keyword>
<name>A0A2G8T5E9_9BURK</name>